<keyword evidence="3" id="KW-0949">S-adenosyl-L-methionine</keyword>
<comment type="caution">
    <text evidence="6">The sequence shown here is derived from an EMBL/GenBank/DDBJ whole genome shotgun (WGS) entry which is preliminary data.</text>
</comment>
<evidence type="ECO:0000256" key="3">
    <source>
        <dbReference type="ARBA" id="ARBA00022691"/>
    </source>
</evidence>
<sequence>MTATIRSVIDRVAGEFDRAGLHFGHGTDNAFDEAAWLVGHHAGIEPVDLEDHLDDTVSADTVKRIEETARARIQTRRPLAYLLHEAWFAGLKFFVDERVIVPRSLTAEFILERFEPWIDPGGVKTILDLCTGSGCMAIACAHTFPQARVDAVDLSPEALEVARVNVEQYGLRERVRLVRSDLFERLDDRRYDIIVSNPPYVDVGDIAGMPAEFRHEPSLALAAGDDGLSVVNRILSAARQHLTGHGILVVEVGNSREALERAHPELPFTWLTTLTGDESVFLLSASQLQ</sequence>
<dbReference type="PROSITE" id="PS00092">
    <property type="entry name" value="N6_MTASE"/>
    <property type="match status" value="1"/>
</dbReference>
<dbReference type="STRING" id="1817756.A2140_00530"/>
<dbReference type="CDD" id="cd02440">
    <property type="entry name" value="AdoMet_MTases"/>
    <property type="match status" value="1"/>
</dbReference>
<dbReference type="GO" id="GO:0003676">
    <property type="term" value="F:nucleic acid binding"/>
    <property type="evidence" value="ECO:0007669"/>
    <property type="project" value="InterPro"/>
</dbReference>
<dbReference type="GO" id="GO:0005840">
    <property type="term" value="C:ribosome"/>
    <property type="evidence" value="ECO:0007669"/>
    <property type="project" value="UniProtKB-KW"/>
</dbReference>
<dbReference type="NCBIfam" id="TIGR03533">
    <property type="entry name" value="L3_gln_methyl"/>
    <property type="match status" value="1"/>
</dbReference>
<keyword evidence="2 6" id="KW-0808">Transferase</keyword>
<evidence type="ECO:0000259" key="5">
    <source>
        <dbReference type="Pfam" id="PF17827"/>
    </source>
</evidence>
<dbReference type="PANTHER" id="PTHR47806:SF1">
    <property type="entry name" value="RIBOSOMAL PROTEIN UL3 GLUTAMINE METHYLTRANSFERASE"/>
    <property type="match status" value="1"/>
</dbReference>
<evidence type="ECO:0000313" key="6">
    <source>
        <dbReference type="EMBL" id="OGI40893.1"/>
    </source>
</evidence>
<feature type="domain" description="Methyltransferase small" evidence="4">
    <location>
        <begin position="124"/>
        <end position="202"/>
    </location>
</feature>
<proteinExistence type="predicted"/>
<gene>
    <name evidence="6" type="ORF">A2140_00530</name>
</gene>
<dbReference type="InterPro" id="IPR029063">
    <property type="entry name" value="SAM-dependent_MTases_sf"/>
</dbReference>
<dbReference type="GO" id="GO:0005829">
    <property type="term" value="C:cytosol"/>
    <property type="evidence" value="ECO:0007669"/>
    <property type="project" value="TreeGrafter"/>
</dbReference>
<evidence type="ECO:0000259" key="4">
    <source>
        <dbReference type="Pfam" id="PF05175"/>
    </source>
</evidence>
<dbReference type="Gene3D" id="1.10.8.10">
    <property type="entry name" value="DNA helicase RuvA subunit, C-terminal domain"/>
    <property type="match status" value="1"/>
</dbReference>
<dbReference type="SUPFAM" id="SSF53335">
    <property type="entry name" value="S-adenosyl-L-methionine-dependent methyltransferases"/>
    <property type="match status" value="1"/>
</dbReference>
<keyword evidence="1 6" id="KW-0489">Methyltransferase</keyword>
<dbReference type="Pfam" id="PF17827">
    <property type="entry name" value="PrmC_N"/>
    <property type="match status" value="1"/>
</dbReference>
<dbReference type="NCBIfam" id="TIGR03534">
    <property type="entry name" value="RF_mod_PrmC"/>
    <property type="match status" value="1"/>
</dbReference>
<dbReference type="Gene3D" id="3.40.50.150">
    <property type="entry name" value="Vaccinia Virus protein VP39"/>
    <property type="match status" value="1"/>
</dbReference>
<evidence type="ECO:0000313" key="7">
    <source>
        <dbReference type="Proteomes" id="UP000178379"/>
    </source>
</evidence>
<keyword evidence="6" id="KW-0687">Ribonucleoprotein</keyword>
<accession>A0A1F6T6Y5</accession>
<dbReference type="InterPro" id="IPR040758">
    <property type="entry name" value="PrmC_N"/>
</dbReference>
<dbReference type="PANTHER" id="PTHR47806">
    <property type="entry name" value="50S RIBOSOMAL PROTEIN L3 GLUTAMINE METHYLTRANSFERASE"/>
    <property type="match status" value="1"/>
</dbReference>
<feature type="domain" description="Release factor glutamine methyltransferase N-terminal" evidence="5">
    <location>
        <begin position="25"/>
        <end position="83"/>
    </location>
</feature>
<dbReference type="InterPro" id="IPR002052">
    <property type="entry name" value="DNA_methylase_N6_adenine_CS"/>
</dbReference>
<keyword evidence="6" id="KW-0689">Ribosomal protein</keyword>
<dbReference type="Proteomes" id="UP000178379">
    <property type="component" value="Unassembled WGS sequence"/>
</dbReference>
<dbReference type="GO" id="GO:0036009">
    <property type="term" value="F:protein-glutamine N-methyltransferase activity"/>
    <property type="evidence" value="ECO:0007669"/>
    <property type="project" value="InterPro"/>
</dbReference>
<dbReference type="PIRSF" id="PIRSF037167">
    <property type="entry name" value="Mtase_YfcB_prd"/>
    <property type="match status" value="1"/>
</dbReference>
<dbReference type="Pfam" id="PF05175">
    <property type="entry name" value="MTS"/>
    <property type="match status" value="1"/>
</dbReference>
<organism evidence="6 7">
    <name type="scientific">Candidatus Muproteobacteria bacterium RBG_16_62_13</name>
    <dbReference type="NCBI Taxonomy" id="1817756"/>
    <lineage>
        <taxon>Bacteria</taxon>
        <taxon>Pseudomonadati</taxon>
        <taxon>Pseudomonadota</taxon>
        <taxon>Candidatus Muproteobacteria</taxon>
    </lineage>
</organism>
<dbReference type="NCBIfam" id="TIGR00536">
    <property type="entry name" value="hemK_fam"/>
    <property type="match status" value="1"/>
</dbReference>
<dbReference type="AlphaFoldDB" id="A0A1F6T6Y5"/>
<reference evidence="6 7" key="1">
    <citation type="journal article" date="2016" name="Nat. Commun.">
        <title>Thousands of microbial genomes shed light on interconnected biogeochemical processes in an aquifer system.</title>
        <authorList>
            <person name="Anantharaman K."/>
            <person name="Brown C.T."/>
            <person name="Hug L.A."/>
            <person name="Sharon I."/>
            <person name="Castelle C.J."/>
            <person name="Probst A.J."/>
            <person name="Thomas B.C."/>
            <person name="Singh A."/>
            <person name="Wilkins M.J."/>
            <person name="Karaoz U."/>
            <person name="Brodie E.L."/>
            <person name="Williams K.H."/>
            <person name="Hubbard S.S."/>
            <person name="Banfield J.F."/>
        </authorList>
    </citation>
    <scope>NUCLEOTIDE SEQUENCE [LARGE SCALE GENOMIC DNA]</scope>
</reference>
<dbReference type="InterPro" id="IPR004556">
    <property type="entry name" value="HemK-like"/>
</dbReference>
<dbReference type="EMBL" id="MFSQ01000048">
    <property type="protein sequence ID" value="OGI40893.1"/>
    <property type="molecule type" value="Genomic_DNA"/>
</dbReference>
<dbReference type="InterPro" id="IPR017127">
    <property type="entry name" value="Ribosome_uL3_MTase"/>
</dbReference>
<dbReference type="GO" id="GO:0032259">
    <property type="term" value="P:methylation"/>
    <property type="evidence" value="ECO:0007669"/>
    <property type="project" value="UniProtKB-KW"/>
</dbReference>
<evidence type="ECO:0000256" key="1">
    <source>
        <dbReference type="ARBA" id="ARBA00022603"/>
    </source>
</evidence>
<protein>
    <submittedName>
        <fullName evidence="6">Ribosomal protein L3 N(5)-glutamine methyltransferase</fullName>
    </submittedName>
</protein>
<dbReference type="InterPro" id="IPR019874">
    <property type="entry name" value="RF_methyltr_PrmC"/>
</dbReference>
<evidence type="ECO:0000256" key="2">
    <source>
        <dbReference type="ARBA" id="ARBA00022679"/>
    </source>
</evidence>
<name>A0A1F6T6Y5_9PROT</name>
<dbReference type="InterPro" id="IPR007848">
    <property type="entry name" value="Small_mtfrase_dom"/>
</dbReference>